<evidence type="ECO:0000313" key="3">
    <source>
        <dbReference type="Proteomes" id="UP000826195"/>
    </source>
</evidence>
<keyword evidence="3" id="KW-1185">Reference proteome</keyword>
<sequence length="99" mass="11028">MHTLPSTLGGSIVSNPQKGARKLVARGNGVQREGSGTWCGKETYGPIRNHHGEWGKSEIQLWKRLTPILAEGYDHKKSQDARGEIAMYTNATYEFRDPC</sequence>
<accession>A0AAV7HS58</accession>
<feature type="compositionally biased region" description="Polar residues" evidence="1">
    <location>
        <begin position="1"/>
        <end position="17"/>
    </location>
</feature>
<dbReference type="Proteomes" id="UP000826195">
    <property type="component" value="Unassembled WGS sequence"/>
</dbReference>
<feature type="region of interest" description="Disordered" evidence="1">
    <location>
        <begin position="1"/>
        <end position="42"/>
    </location>
</feature>
<organism evidence="2 3">
    <name type="scientific">Cotesia glomerata</name>
    <name type="common">Lepidopteran parasitic wasp</name>
    <name type="synonym">Apanteles glomeratus</name>
    <dbReference type="NCBI Taxonomy" id="32391"/>
    <lineage>
        <taxon>Eukaryota</taxon>
        <taxon>Metazoa</taxon>
        <taxon>Ecdysozoa</taxon>
        <taxon>Arthropoda</taxon>
        <taxon>Hexapoda</taxon>
        <taxon>Insecta</taxon>
        <taxon>Pterygota</taxon>
        <taxon>Neoptera</taxon>
        <taxon>Endopterygota</taxon>
        <taxon>Hymenoptera</taxon>
        <taxon>Apocrita</taxon>
        <taxon>Ichneumonoidea</taxon>
        <taxon>Braconidae</taxon>
        <taxon>Microgastrinae</taxon>
        <taxon>Cotesia</taxon>
    </lineage>
</organism>
<name>A0AAV7HS58_COTGL</name>
<evidence type="ECO:0000256" key="1">
    <source>
        <dbReference type="SAM" id="MobiDB-lite"/>
    </source>
</evidence>
<dbReference type="EMBL" id="JAHXZJ010002982">
    <property type="protein sequence ID" value="KAH0534685.1"/>
    <property type="molecule type" value="Genomic_DNA"/>
</dbReference>
<evidence type="ECO:0000313" key="2">
    <source>
        <dbReference type="EMBL" id="KAH0534685.1"/>
    </source>
</evidence>
<comment type="caution">
    <text evidence="2">The sequence shown here is derived from an EMBL/GenBank/DDBJ whole genome shotgun (WGS) entry which is preliminary data.</text>
</comment>
<dbReference type="AlphaFoldDB" id="A0AAV7HS58"/>
<gene>
    <name evidence="2" type="ORF">KQX54_006886</name>
</gene>
<reference evidence="2 3" key="1">
    <citation type="journal article" date="2021" name="J. Hered.">
        <title>A chromosome-level genome assembly of the parasitoid wasp, Cotesia glomerata (Hymenoptera: Braconidae).</title>
        <authorList>
            <person name="Pinto B.J."/>
            <person name="Weis J.J."/>
            <person name="Gamble T."/>
            <person name="Ode P.J."/>
            <person name="Paul R."/>
            <person name="Zaspel J.M."/>
        </authorList>
    </citation>
    <scope>NUCLEOTIDE SEQUENCE [LARGE SCALE GENOMIC DNA]</scope>
    <source>
        <strain evidence="2">CgM1</strain>
    </source>
</reference>
<proteinExistence type="predicted"/>
<protein>
    <submittedName>
        <fullName evidence="2">Uncharacterized protein</fullName>
    </submittedName>
</protein>